<comment type="caution">
    <text evidence="1">The sequence shown here is derived from an EMBL/GenBank/DDBJ whole genome shotgun (WGS) entry which is preliminary data.</text>
</comment>
<gene>
    <name evidence="1" type="ORF">C1645_822788</name>
</gene>
<proteinExistence type="predicted"/>
<dbReference type="Proteomes" id="UP000265703">
    <property type="component" value="Unassembled WGS sequence"/>
</dbReference>
<name>A0A397SXE0_9GLOM</name>
<organism evidence="1 2">
    <name type="scientific">Glomus cerebriforme</name>
    <dbReference type="NCBI Taxonomy" id="658196"/>
    <lineage>
        <taxon>Eukaryota</taxon>
        <taxon>Fungi</taxon>
        <taxon>Fungi incertae sedis</taxon>
        <taxon>Mucoromycota</taxon>
        <taxon>Glomeromycotina</taxon>
        <taxon>Glomeromycetes</taxon>
        <taxon>Glomerales</taxon>
        <taxon>Glomeraceae</taxon>
        <taxon>Glomus</taxon>
    </lineage>
</organism>
<evidence type="ECO:0000313" key="2">
    <source>
        <dbReference type="Proteomes" id="UP000265703"/>
    </source>
</evidence>
<sequence>MSIDSAASLLQTVNTISGQLTRGLTVSVVNSHKHYYLRNMEYWSETDCFNAPTISIDPGSWGVGAFRSKVTCGTKGILCYELVLDPWKLKNRLFLIIGWNVPLLGDNTYFAHIAHIDSPDFPRNRSERKRLCGMLMKSQIRAGDSISIHISPEVEDCAVIDENDNDDKDNKDEDKSLTSFSICATMATSAIANLKIEINPCSESIRNKINIPLSISIPGQKFSFTRYMEVSFQNAENIVNEALKKYMFIREESNSKKEVY</sequence>
<reference evidence="1 2" key="1">
    <citation type="submission" date="2018-06" db="EMBL/GenBank/DDBJ databases">
        <title>Comparative genomics reveals the genomic features of Rhizophagus irregularis, R. cerebriforme, R. diaphanum and Gigaspora rosea, and their symbiotic lifestyle signature.</title>
        <authorList>
            <person name="Morin E."/>
            <person name="San Clemente H."/>
            <person name="Chen E.C.H."/>
            <person name="De La Providencia I."/>
            <person name="Hainaut M."/>
            <person name="Kuo A."/>
            <person name="Kohler A."/>
            <person name="Murat C."/>
            <person name="Tang N."/>
            <person name="Roy S."/>
            <person name="Loubradou J."/>
            <person name="Henrissat B."/>
            <person name="Grigoriev I.V."/>
            <person name="Corradi N."/>
            <person name="Roux C."/>
            <person name="Martin F.M."/>
        </authorList>
    </citation>
    <scope>NUCLEOTIDE SEQUENCE [LARGE SCALE GENOMIC DNA]</scope>
    <source>
        <strain evidence="1 2">DAOM 227022</strain>
    </source>
</reference>
<evidence type="ECO:0000313" key="1">
    <source>
        <dbReference type="EMBL" id="RIA90870.1"/>
    </source>
</evidence>
<dbReference type="EMBL" id="QKYT01000168">
    <property type="protein sequence ID" value="RIA90870.1"/>
    <property type="molecule type" value="Genomic_DNA"/>
</dbReference>
<keyword evidence="2" id="KW-1185">Reference proteome</keyword>
<dbReference type="AlphaFoldDB" id="A0A397SXE0"/>
<protein>
    <submittedName>
        <fullName evidence="1">Uncharacterized protein</fullName>
    </submittedName>
</protein>
<accession>A0A397SXE0</accession>
<dbReference type="OrthoDB" id="2410297at2759"/>